<dbReference type="Proteomes" id="UP000050761">
    <property type="component" value="Unassembled WGS sequence"/>
</dbReference>
<gene>
    <name evidence="1" type="ORF">HPBE_LOCUS10594</name>
</gene>
<dbReference type="InterPro" id="IPR036691">
    <property type="entry name" value="Endo/exonu/phosph_ase_sf"/>
</dbReference>
<dbReference type="AlphaFoldDB" id="A0A183FRV0"/>
<protein>
    <submittedName>
        <fullName evidence="3">ANF_receptor domain-containing protein</fullName>
    </submittedName>
</protein>
<accession>A0A183FRV0</accession>
<evidence type="ECO:0000313" key="2">
    <source>
        <dbReference type="Proteomes" id="UP000050761"/>
    </source>
</evidence>
<dbReference type="WBParaSite" id="HPBE_0001059301-mRNA-1">
    <property type="protein sequence ID" value="HPBE_0001059301-mRNA-1"/>
    <property type="gene ID" value="HPBE_0001059301"/>
</dbReference>
<name>A0A183FRV0_HELPZ</name>
<keyword evidence="2" id="KW-1185">Reference proteome</keyword>
<evidence type="ECO:0000313" key="3">
    <source>
        <dbReference type="WBParaSite" id="HPBE_0001059301-mRNA-1"/>
    </source>
</evidence>
<dbReference type="PANTHER" id="PTHR23227:SF67">
    <property type="entry name" value="CRANIOFACIAL DEVELOPMENT PROTEIN 2-LIKE"/>
    <property type="match status" value="1"/>
</dbReference>
<proteinExistence type="predicted"/>
<evidence type="ECO:0000313" key="1">
    <source>
        <dbReference type="EMBL" id="VDO85620.1"/>
    </source>
</evidence>
<reference evidence="3" key="2">
    <citation type="submission" date="2019-09" db="UniProtKB">
        <authorList>
            <consortium name="WormBaseParasite"/>
        </authorList>
    </citation>
    <scope>IDENTIFICATION</scope>
</reference>
<reference evidence="1 2" key="1">
    <citation type="submission" date="2018-11" db="EMBL/GenBank/DDBJ databases">
        <authorList>
            <consortium name="Pathogen Informatics"/>
        </authorList>
    </citation>
    <scope>NUCLEOTIDE SEQUENCE [LARGE SCALE GENOMIC DNA]</scope>
</reference>
<sequence length="236" mass="26225">MKIVVSAEERLYGLWHTAGDESSDERSGAKEERWFQRRRCWAGARIGTGARLVTLACVHAWCKGSSDSSSPCKAQRRPVAGGMPPLQRHAVTTWYRQPSSARAFPIVSDRVLTRIVEHLSVGSAIAGLVAGGMPYAYHVFSAYAPQNGCSDEAKEEFWSLLDEKTAKVPQIYSGFGYGSRNADGERILEYAESHNITIVNTVFGKRDFHLISYYSGSTKTQIDFVLVRDRDRSPVT</sequence>
<dbReference type="PANTHER" id="PTHR23227">
    <property type="entry name" value="BUCENTAUR RELATED"/>
    <property type="match status" value="1"/>
</dbReference>
<dbReference type="InterPro" id="IPR027124">
    <property type="entry name" value="Swc5/CFDP1/2"/>
</dbReference>
<accession>A0A3P7YCE6</accession>
<dbReference type="EMBL" id="UZAH01026814">
    <property type="protein sequence ID" value="VDO85620.1"/>
    <property type="molecule type" value="Genomic_DNA"/>
</dbReference>
<organism evidence="2 3">
    <name type="scientific">Heligmosomoides polygyrus</name>
    <name type="common">Parasitic roundworm</name>
    <dbReference type="NCBI Taxonomy" id="6339"/>
    <lineage>
        <taxon>Eukaryota</taxon>
        <taxon>Metazoa</taxon>
        <taxon>Ecdysozoa</taxon>
        <taxon>Nematoda</taxon>
        <taxon>Chromadorea</taxon>
        <taxon>Rhabditida</taxon>
        <taxon>Rhabditina</taxon>
        <taxon>Rhabditomorpha</taxon>
        <taxon>Strongyloidea</taxon>
        <taxon>Heligmosomidae</taxon>
        <taxon>Heligmosomoides</taxon>
    </lineage>
</organism>
<dbReference type="Gene3D" id="3.60.10.10">
    <property type="entry name" value="Endonuclease/exonuclease/phosphatase"/>
    <property type="match status" value="1"/>
</dbReference>